<feature type="binding site" evidence="3">
    <location>
        <position position="177"/>
    </location>
    <ligand>
        <name>Mg(2+)</name>
        <dbReference type="ChEBI" id="CHEBI:18420"/>
    </ligand>
</feature>
<feature type="binding site" evidence="3">
    <location>
        <position position="367"/>
    </location>
    <ligand>
        <name>Zn(2+)</name>
        <dbReference type="ChEBI" id="CHEBI:29105"/>
        <label>2</label>
    </ligand>
</feature>
<dbReference type="Pfam" id="PF00245">
    <property type="entry name" value="Alk_phosphatase"/>
    <property type="match status" value="1"/>
</dbReference>
<dbReference type="OrthoDB" id="5818554at2759"/>
<dbReference type="PANTHER" id="PTHR11596:SF91">
    <property type="entry name" value="ALKALINE PHOSPHATASE-RELATED"/>
    <property type="match status" value="1"/>
</dbReference>
<feature type="binding site" evidence="3">
    <location>
        <position position="366"/>
    </location>
    <ligand>
        <name>Zn(2+)</name>
        <dbReference type="ChEBI" id="CHEBI:29105"/>
        <label>2</label>
    </ligand>
</feature>
<evidence type="ECO:0000256" key="4">
    <source>
        <dbReference type="RuleBase" id="RU003946"/>
    </source>
</evidence>
<comment type="similarity">
    <text evidence="4">Belongs to the alkaline phosphatase family.</text>
</comment>
<sequence>MKIAVIYRELFLLLLTIAHCRNAPTNNHNDKFYWYDKNKSIVENRMRSLQMENLPRVKNVIIFIGDGMGLSTITASRTLKRQVTQNPNAQMIFDEFPATALMQTDIINSQIPESAASSTALFCGVKTNFESLGVDSTSMGRDACKNINSHAPSVIEWAQKKNLKTGFVTTSRITHATPATLYAHSRRHIEDDSKVDSFGCKDIARQLIENDTGKNINVIMGGGMRSFIPENVEGGRRKDGKNLTAEWVTSHLNGEFITTRNELLNVSDYTEYLLGIFSKSHMQFNADRNREIEPSLAEMTKAAIEILRRNNTRGFLLIVEAGKIDLAHHYNNAFRALDDTLQLDESINEALKIIDLSNSLVIVTSDHASAMSYSGFATPKNLTVLGMDKYVSNVDGKPYQLLTYSSGLGYQNYNETAAIHDYRNSYHKATIASTWANHAADDVPVYAIGQMANFLFSGSFDQTYLAHAVAYAMCIFQYESRCHNSINMKRTKLVNEKGPRGIEALKQELGKFSKSKPFGAGNNLENIKEALIYTTAATLVENSNDVILLKNTTSEEDIYESSDLISNSTSLINSSRNFRNNNCFVIVIVLFAFY</sequence>
<reference evidence="6" key="1">
    <citation type="submission" date="2022-01" db="EMBL/GenBank/DDBJ databases">
        <authorList>
            <person name="King R."/>
        </authorList>
    </citation>
    <scope>NUCLEOTIDE SEQUENCE</scope>
</reference>
<dbReference type="CDD" id="cd16012">
    <property type="entry name" value="ALP"/>
    <property type="match status" value="1"/>
</dbReference>
<accession>A0A9N9WXL3</accession>
<keyword evidence="5" id="KW-0732">Signal</keyword>
<keyword evidence="3" id="KW-0862">Zinc</keyword>
<dbReference type="SUPFAM" id="SSF53649">
    <property type="entry name" value="Alkaline phosphatase-like"/>
    <property type="match status" value="1"/>
</dbReference>
<dbReference type="EMBL" id="OU895879">
    <property type="protein sequence ID" value="CAG9807840.1"/>
    <property type="molecule type" value="Genomic_DNA"/>
</dbReference>
<evidence type="ECO:0000256" key="5">
    <source>
        <dbReference type="SAM" id="SignalP"/>
    </source>
</evidence>
<dbReference type="InterPro" id="IPR001952">
    <property type="entry name" value="Alkaline_phosphatase"/>
</dbReference>
<keyword evidence="3" id="KW-0460">Magnesium</keyword>
<feature type="active site" description="Phosphoserine intermediate" evidence="2">
    <location>
        <position position="114"/>
    </location>
</feature>
<keyword evidence="7" id="KW-1185">Reference proteome</keyword>
<dbReference type="GO" id="GO:0046872">
    <property type="term" value="F:metal ion binding"/>
    <property type="evidence" value="ECO:0007669"/>
    <property type="project" value="UniProtKB-KW"/>
</dbReference>
<feature type="binding site" evidence="3">
    <location>
        <position position="66"/>
    </location>
    <ligand>
        <name>Mg(2+)</name>
        <dbReference type="ChEBI" id="CHEBI:18420"/>
    </ligand>
</feature>
<proteinExistence type="inferred from homology"/>
<dbReference type="PRINTS" id="PR00113">
    <property type="entry name" value="ALKPHPHTASE"/>
</dbReference>
<evidence type="ECO:0000313" key="6">
    <source>
        <dbReference type="EMBL" id="CAG9807840.1"/>
    </source>
</evidence>
<dbReference type="Proteomes" id="UP001153620">
    <property type="component" value="Chromosome 3"/>
</dbReference>
<feature type="binding site" evidence="3">
    <location>
        <position position="325"/>
    </location>
    <ligand>
        <name>Zn(2+)</name>
        <dbReference type="ChEBI" id="CHEBI:29105"/>
        <label>2</label>
    </ligand>
</feature>
<name>A0A9N9WXL3_9DIPT</name>
<comment type="cofactor">
    <cofactor evidence="3">
        <name>Mg(2+)</name>
        <dbReference type="ChEBI" id="CHEBI:18420"/>
    </cofactor>
    <text evidence="3">Binds 1 Mg(2+) ion.</text>
</comment>
<feature type="chain" id="PRO_5040277636" description="alkaline phosphatase" evidence="5">
    <location>
        <begin position="21"/>
        <end position="594"/>
    </location>
</feature>
<protein>
    <recommendedName>
        <fullName evidence="1">alkaline phosphatase</fullName>
        <ecNumber evidence="1">3.1.3.1</ecNumber>
    </recommendedName>
</protein>
<evidence type="ECO:0000313" key="7">
    <source>
        <dbReference type="Proteomes" id="UP001153620"/>
    </source>
</evidence>
<dbReference type="PANTHER" id="PTHR11596">
    <property type="entry name" value="ALKALINE PHOSPHATASE"/>
    <property type="match status" value="1"/>
</dbReference>
<feature type="binding site" evidence="3">
    <location>
        <position position="329"/>
    </location>
    <ligand>
        <name>Zn(2+)</name>
        <dbReference type="ChEBI" id="CHEBI:29105"/>
        <label>2</label>
    </ligand>
</feature>
<feature type="binding site" evidence="3">
    <location>
        <position position="438"/>
    </location>
    <ligand>
        <name>Zn(2+)</name>
        <dbReference type="ChEBI" id="CHEBI:29105"/>
        <label>2</label>
    </ligand>
</feature>
<evidence type="ECO:0000256" key="3">
    <source>
        <dbReference type="PIRSR" id="PIRSR601952-2"/>
    </source>
</evidence>
<dbReference type="AlphaFoldDB" id="A0A9N9WXL3"/>
<evidence type="ECO:0000256" key="2">
    <source>
        <dbReference type="PIRSR" id="PIRSR601952-1"/>
    </source>
</evidence>
<gene>
    <name evidence="6" type="ORF">CHIRRI_LOCUS10686</name>
</gene>
<comment type="cofactor">
    <cofactor evidence="3">
        <name>Zn(2+)</name>
        <dbReference type="ChEBI" id="CHEBI:29105"/>
    </cofactor>
    <text evidence="3">Binds 2 Zn(2+) ions.</text>
</comment>
<organism evidence="6 7">
    <name type="scientific">Chironomus riparius</name>
    <dbReference type="NCBI Taxonomy" id="315576"/>
    <lineage>
        <taxon>Eukaryota</taxon>
        <taxon>Metazoa</taxon>
        <taxon>Ecdysozoa</taxon>
        <taxon>Arthropoda</taxon>
        <taxon>Hexapoda</taxon>
        <taxon>Insecta</taxon>
        <taxon>Pterygota</taxon>
        <taxon>Neoptera</taxon>
        <taxon>Endopterygota</taxon>
        <taxon>Diptera</taxon>
        <taxon>Nematocera</taxon>
        <taxon>Chironomoidea</taxon>
        <taxon>Chironomidae</taxon>
        <taxon>Chironominae</taxon>
        <taxon>Chironomus</taxon>
    </lineage>
</organism>
<evidence type="ECO:0000256" key="1">
    <source>
        <dbReference type="ARBA" id="ARBA00012647"/>
    </source>
</evidence>
<dbReference type="InterPro" id="IPR017850">
    <property type="entry name" value="Alkaline_phosphatase_core_sf"/>
</dbReference>
<feature type="binding site" evidence="3">
    <location>
        <position position="175"/>
    </location>
    <ligand>
        <name>Mg(2+)</name>
        <dbReference type="ChEBI" id="CHEBI:18420"/>
    </ligand>
</feature>
<dbReference type="SMART" id="SM00098">
    <property type="entry name" value="alkPPc"/>
    <property type="match status" value="1"/>
</dbReference>
<keyword evidence="3" id="KW-0479">Metal-binding</keyword>
<dbReference type="GO" id="GO:0004035">
    <property type="term" value="F:alkaline phosphatase activity"/>
    <property type="evidence" value="ECO:0007669"/>
    <property type="project" value="UniProtKB-EC"/>
</dbReference>
<reference evidence="6" key="2">
    <citation type="submission" date="2022-10" db="EMBL/GenBank/DDBJ databases">
        <authorList>
            <consortium name="ENA_rothamsted_submissions"/>
            <consortium name="culmorum"/>
            <person name="King R."/>
        </authorList>
    </citation>
    <scope>NUCLEOTIDE SEQUENCE</scope>
</reference>
<feature type="signal peptide" evidence="5">
    <location>
        <begin position="1"/>
        <end position="20"/>
    </location>
</feature>
<feature type="binding site" evidence="3">
    <location>
        <position position="66"/>
    </location>
    <ligand>
        <name>Zn(2+)</name>
        <dbReference type="ChEBI" id="CHEBI:29105"/>
        <label>2</label>
    </ligand>
</feature>
<dbReference type="Gene3D" id="3.40.720.10">
    <property type="entry name" value="Alkaline Phosphatase, subunit A"/>
    <property type="match status" value="1"/>
</dbReference>
<dbReference type="EC" id="3.1.3.1" evidence="1"/>
<feature type="binding site" evidence="3">
    <location>
        <position position="320"/>
    </location>
    <ligand>
        <name>Mg(2+)</name>
        <dbReference type="ChEBI" id="CHEBI:18420"/>
    </ligand>
</feature>